<dbReference type="Pfam" id="PF13229">
    <property type="entry name" value="Beta_helix"/>
    <property type="match status" value="1"/>
</dbReference>
<dbReference type="SMART" id="SM00710">
    <property type="entry name" value="PbH1"/>
    <property type="match status" value="8"/>
</dbReference>
<evidence type="ECO:0000313" key="3">
    <source>
        <dbReference type="EMBL" id="QJH93079.1"/>
    </source>
</evidence>
<evidence type="ECO:0000259" key="1">
    <source>
        <dbReference type="Pfam" id="PF13229"/>
    </source>
</evidence>
<name>A0A6M3M0X1_9ZZZZ</name>
<dbReference type="EMBL" id="MT143656">
    <property type="protein sequence ID" value="QJA99554.1"/>
    <property type="molecule type" value="Genomic_DNA"/>
</dbReference>
<dbReference type="InterPro" id="IPR011050">
    <property type="entry name" value="Pectin_lyase_fold/virulence"/>
</dbReference>
<dbReference type="GO" id="GO:0016829">
    <property type="term" value="F:lyase activity"/>
    <property type="evidence" value="ECO:0007669"/>
    <property type="project" value="UniProtKB-KW"/>
</dbReference>
<accession>A0A6M3M0X1</accession>
<sequence length="396" mass="44021">MVNSYLIYTDTDGETIFAKNGSTGDIDYVGKNASIVIQQALNNLTFGRTWKEKIEIQGNYTIINSLDIPSYTIVELNGTLTRSGTGYHLITGSSVNNIEILSGIIVSAHKVTTVYDTDEIDFIDSNDILIDGVRIENAAEDAIMFRGTSHDIKITRCNLINSCIHAIDLIESCYNVIVSDNYVDGVSYYDGITVYVYNGHDIVISKNTITNVLGEYNDEVGTSSSAIHIEDTTPSDSNYITITENTIYNCTFGITTWQGRPCTITKNTIKNTLRGIFLGHPMWSTINENIIDNSEMTEENNGIYIAGAIHNLISYNIIRGDSGSLYTTGIYHTKEGDYNNNDIIGNEFHCCFMAMKNVGSDNTFLNNKSYYNVNINSTPPGAIIEIKKHDMHIFHE</sequence>
<dbReference type="InterPro" id="IPR039448">
    <property type="entry name" value="Beta_helix"/>
</dbReference>
<dbReference type="Gene3D" id="2.160.20.10">
    <property type="entry name" value="Single-stranded right-handed beta-helix, Pectin lyase-like"/>
    <property type="match status" value="1"/>
</dbReference>
<proteinExistence type="predicted"/>
<dbReference type="InterPro" id="IPR012334">
    <property type="entry name" value="Pectin_lyas_fold"/>
</dbReference>
<evidence type="ECO:0000313" key="2">
    <source>
        <dbReference type="EMBL" id="QJA99554.1"/>
    </source>
</evidence>
<feature type="domain" description="Right handed beta helix" evidence="1">
    <location>
        <begin position="191"/>
        <end position="348"/>
    </location>
</feature>
<keyword evidence="2" id="KW-0456">Lyase</keyword>
<dbReference type="InterPro" id="IPR006626">
    <property type="entry name" value="PbH1"/>
</dbReference>
<gene>
    <name evidence="2" type="ORF">MM171A00971_0012</name>
    <name evidence="3" type="ORF">MM171B02681_0007</name>
</gene>
<dbReference type="SUPFAM" id="SSF51126">
    <property type="entry name" value="Pectin lyase-like"/>
    <property type="match status" value="1"/>
</dbReference>
<dbReference type="AlphaFoldDB" id="A0A6M3M0X1"/>
<protein>
    <submittedName>
        <fullName evidence="2">Putative pectate lyase</fullName>
    </submittedName>
</protein>
<reference evidence="2" key="1">
    <citation type="submission" date="2020-03" db="EMBL/GenBank/DDBJ databases">
        <title>The deep terrestrial virosphere.</title>
        <authorList>
            <person name="Holmfeldt K."/>
            <person name="Nilsson E."/>
            <person name="Simone D."/>
            <person name="Lopez-Fernandez M."/>
            <person name="Wu X."/>
            <person name="de Brujin I."/>
            <person name="Lundin D."/>
            <person name="Andersson A."/>
            <person name="Bertilsson S."/>
            <person name="Dopson M."/>
        </authorList>
    </citation>
    <scope>NUCLEOTIDE SEQUENCE</scope>
    <source>
        <strain evidence="2">MM171A00971</strain>
        <strain evidence="3">MM171B02681</strain>
    </source>
</reference>
<organism evidence="2">
    <name type="scientific">viral metagenome</name>
    <dbReference type="NCBI Taxonomy" id="1070528"/>
    <lineage>
        <taxon>unclassified sequences</taxon>
        <taxon>metagenomes</taxon>
        <taxon>organismal metagenomes</taxon>
    </lineage>
</organism>
<dbReference type="EMBL" id="MT143944">
    <property type="protein sequence ID" value="QJH93079.1"/>
    <property type="molecule type" value="Genomic_DNA"/>
</dbReference>